<dbReference type="FunFam" id="3.30.920.10:FF:000004">
    <property type="entry name" value="Mitochondrial chaperone Frataxin"/>
    <property type="match status" value="1"/>
</dbReference>
<keyword evidence="9" id="KW-0408">Iron</keyword>
<dbReference type="GO" id="GO:0034986">
    <property type="term" value="F:iron chaperone activity"/>
    <property type="evidence" value="ECO:0007669"/>
    <property type="project" value="TreeGrafter"/>
</dbReference>
<evidence type="ECO:0000256" key="11">
    <source>
        <dbReference type="ARBA" id="ARBA00023128"/>
    </source>
</evidence>
<keyword evidence="8" id="KW-0560">Oxidoreductase</keyword>
<evidence type="ECO:0000256" key="7">
    <source>
        <dbReference type="ARBA" id="ARBA00022946"/>
    </source>
</evidence>
<dbReference type="PROSITE" id="PS50810">
    <property type="entry name" value="FRATAXIN_2"/>
    <property type="match status" value="1"/>
</dbReference>
<dbReference type="GO" id="GO:0016226">
    <property type="term" value="P:iron-sulfur cluster assembly"/>
    <property type="evidence" value="ECO:0007669"/>
    <property type="project" value="InterPro"/>
</dbReference>
<evidence type="ECO:0000256" key="10">
    <source>
        <dbReference type="ARBA" id="ARBA00023065"/>
    </source>
</evidence>
<dbReference type="PROSITE" id="PS01344">
    <property type="entry name" value="FRATAXIN_1"/>
    <property type="match status" value="1"/>
</dbReference>
<evidence type="ECO:0000256" key="13">
    <source>
        <dbReference type="SAM" id="MobiDB-lite"/>
    </source>
</evidence>
<dbReference type="GO" id="GO:0006826">
    <property type="term" value="P:iron ion transport"/>
    <property type="evidence" value="ECO:0007669"/>
    <property type="project" value="UniProtKB-KW"/>
</dbReference>
<dbReference type="NCBIfam" id="TIGR03421">
    <property type="entry name" value="FeS_CyaY"/>
    <property type="match status" value="1"/>
</dbReference>
<evidence type="ECO:0000256" key="1">
    <source>
        <dbReference type="ARBA" id="ARBA00004173"/>
    </source>
</evidence>
<evidence type="ECO:0000256" key="12">
    <source>
        <dbReference type="ARBA" id="ARBA00047990"/>
    </source>
</evidence>
<keyword evidence="6" id="KW-0410">Iron transport</keyword>
<keyword evidence="15" id="KW-1185">Reference proteome</keyword>
<gene>
    <name evidence="14" type="ORF">R9X50_00635100</name>
</gene>
<evidence type="ECO:0000313" key="15">
    <source>
        <dbReference type="Proteomes" id="UP001303373"/>
    </source>
</evidence>
<sequence>MSSPVTSRLARAAGRYASGALTRRTTAARFAAPIRQQMAQPVARYLATSSARPAGLMPDTPDPKPPQNADDGITPASQPTEITEDEYHRQSDLYLNNLVEQAELLQESREDVEVEFSAGVLSLTFPPNGTYVINKQPPNKQIWLSSPLSGPKRFDWVVIGESMHEKEGGGLGDWVYLRDNSSLTEILRKEVGITVDATGEKESLEKQSVDPTE</sequence>
<keyword evidence="5" id="KW-0813">Transport</keyword>
<dbReference type="GO" id="GO:0005739">
    <property type="term" value="C:mitochondrion"/>
    <property type="evidence" value="ECO:0007669"/>
    <property type="project" value="UniProtKB-SubCell"/>
</dbReference>
<evidence type="ECO:0000256" key="6">
    <source>
        <dbReference type="ARBA" id="ARBA00022496"/>
    </source>
</evidence>
<dbReference type="GO" id="GO:0008199">
    <property type="term" value="F:ferric iron binding"/>
    <property type="evidence" value="ECO:0007669"/>
    <property type="project" value="InterPro"/>
</dbReference>
<protein>
    <recommendedName>
        <fullName evidence="3">ferroxidase</fullName>
        <ecNumber evidence="3">1.16.3.1</ecNumber>
    </recommendedName>
</protein>
<dbReference type="GO" id="GO:0004322">
    <property type="term" value="F:ferroxidase activity"/>
    <property type="evidence" value="ECO:0007669"/>
    <property type="project" value="UniProtKB-EC"/>
</dbReference>
<feature type="region of interest" description="Disordered" evidence="13">
    <location>
        <begin position="47"/>
        <end position="78"/>
    </location>
</feature>
<dbReference type="NCBIfam" id="TIGR03422">
    <property type="entry name" value="mito_frataxin"/>
    <property type="match status" value="1"/>
</dbReference>
<organism evidence="14 15">
    <name type="scientific">Acrodontium crateriforme</name>
    <dbReference type="NCBI Taxonomy" id="150365"/>
    <lineage>
        <taxon>Eukaryota</taxon>
        <taxon>Fungi</taxon>
        <taxon>Dikarya</taxon>
        <taxon>Ascomycota</taxon>
        <taxon>Pezizomycotina</taxon>
        <taxon>Dothideomycetes</taxon>
        <taxon>Dothideomycetidae</taxon>
        <taxon>Mycosphaerellales</taxon>
        <taxon>Teratosphaeriaceae</taxon>
        <taxon>Acrodontium</taxon>
    </lineage>
</organism>
<keyword evidence="10" id="KW-0406">Ion transport</keyword>
<dbReference type="SUPFAM" id="SSF55387">
    <property type="entry name" value="Frataxin/Nqo15-like"/>
    <property type="match status" value="1"/>
</dbReference>
<accession>A0AAQ3R6R4</accession>
<keyword evidence="7" id="KW-0809">Transit peptide</keyword>
<reference evidence="14 15" key="1">
    <citation type="submission" date="2023-11" db="EMBL/GenBank/DDBJ databases">
        <title>An acidophilic fungus is an integral part of prey digestion in a carnivorous sundew plant.</title>
        <authorList>
            <person name="Tsai I.J."/>
        </authorList>
    </citation>
    <scope>NUCLEOTIDE SEQUENCE [LARGE SCALE GENOMIC DNA]</scope>
    <source>
        <strain evidence="14">169a</strain>
    </source>
</reference>
<evidence type="ECO:0000256" key="9">
    <source>
        <dbReference type="ARBA" id="ARBA00023004"/>
    </source>
</evidence>
<evidence type="ECO:0000256" key="8">
    <source>
        <dbReference type="ARBA" id="ARBA00023002"/>
    </source>
</evidence>
<comment type="subcellular location">
    <subcellularLocation>
        <location evidence="1">Mitochondrion</location>
    </subcellularLocation>
</comment>
<dbReference type="GO" id="GO:0051537">
    <property type="term" value="F:2 iron, 2 sulfur cluster binding"/>
    <property type="evidence" value="ECO:0007669"/>
    <property type="project" value="TreeGrafter"/>
</dbReference>
<dbReference type="InterPro" id="IPR017789">
    <property type="entry name" value="Frataxin"/>
</dbReference>
<dbReference type="SMART" id="SM01219">
    <property type="entry name" value="Frataxin_Cyay"/>
    <property type="match status" value="1"/>
</dbReference>
<dbReference type="EC" id="1.16.3.1" evidence="3"/>
<evidence type="ECO:0000313" key="14">
    <source>
        <dbReference type="EMBL" id="WPH03471.1"/>
    </source>
</evidence>
<dbReference type="InterPro" id="IPR036524">
    <property type="entry name" value="Frataxin/CyaY_sf"/>
</dbReference>
<comment type="catalytic activity">
    <reaction evidence="12">
        <text>4 Fe(2+) + O2 + 4 H(+) = 4 Fe(3+) + 2 H2O</text>
        <dbReference type="Rhea" id="RHEA:11148"/>
        <dbReference type="ChEBI" id="CHEBI:15377"/>
        <dbReference type="ChEBI" id="CHEBI:15378"/>
        <dbReference type="ChEBI" id="CHEBI:15379"/>
        <dbReference type="ChEBI" id="CHEBI:29033"/>
        <dbReference type="ChEBI" id="CHEBI:29034"/>
        <dbReference type="EC" id="1.16.3.1"/>
    </reaction>
</comment>
<dbReference type="AlphaFoldDB" id="A0AAQ3R6R4"/>
<dbReference type="EMBL" id="CP138589">
    <property type="protein sequence ID" value="WPH03471.1"/>
    <property type="molecule type" value="Genomic_DNA"/>
</dbReference>
<keyword evidence="4" id="KW-0409">Iron storage</keyword>
<evidence type="ECO:0000256" key="3">
    <source>
        <dbReference type="ARBA" id="ARBA00013107"/>
    </source>
</evidence>
<evidence type="ECO:0000256" key="5">
    <source>
        <dbReference type="ARBA" id="ARBA00022448"/>
    </source>
</evidence>
<dbReference type="Gene3D" id="3.30.920.10">
    <property type="entry name" value="Frataxin/CyaY"/>
    <property type="match status" value="1"/>
</dbReference>
<evidence type="ECO:0000256" key="2">
    <source>
        <dbReference type="ARBA" id="ARBA00008183"/>
    </source>
</evidence>
<dbReference type="GO" id="GO:0006879">
    <property type="term" value="P:intracellular iron ion homeostasis"/>
    <property type="evidence" value="ECO:0007669"/>
    <property type="project" value="UniProtKB-KW"/>
</dbReference>
<comment type="similarity">
    <text evidence="2">Belongs to the frataxin family.</text>
</comment>
<proteinExistence type="inferred from homology"/>
<dbReference type="InterPro" id="IPR002908">
    <property type="entry name" value="Frataxin/CyaY"/>
</dbReference>
<evidence type="ECO:0000256" key="4">
    <source>
        <dbReference type="ARBA" id="ARBA00022434"/>
    </source>
</evidence>
<dbReference type="Pfam" id="PF01491">
    <property type="entry name" value="Frataxin_Cyay"/>
    <property type="match status" value="1"/>
</dbReference>
<dbReference type="Proteomes" id="UP001303373">
    <property type="component" value="Chromosome 10"/>
</dbReference>
<keyword evidence="11" id="KW-0496">Mitochondrion</keyword>
<dbReference type="PANTHER" id="PTHR16821">
    <property type="entry name" value="FRATAXIN"/>
    <property type="match status" value="1"/>
</dbReference>
<dbReference type="GO" id="GO:0008198">
    <property type="term" value="F:ferrous iron binding"/>
    <property type="evidence" value="ECO:0007669"/>
    <property type="project" value="TreeGrafter"/>
</dbReference>
<dbReference type="InterPro" id="IPR020895">
    <property type="entry name" value="Frataxin_CS"/>
</dbReference>
<name>A0AAQ3R6R4_9PEZI</name>
<dbReference type="PANTHER" id="PTHR16821:SF2">
    <property type="entry name" value="FRATAXIN, MITOCHONDRIAL"/>
    <property type="match status" value="1"/>
</dbReference>